<name>A0ABU3N5B3_9SPHN</name>
<proteinExistence type="predicted"/>
<gene>
    <name evidence="1" type="ORF">MZO42_07355</name>
</gene>
<reference evidence="1" key="1">
    <citation type="submission" date="2022-04" db="EMBL/GenBank/DDBJ databases">
        <title>Tomato heritable bacteria conferring resistance against bacterial wilt.</title>
        <authorList>
            <person name="Yin J."/>
        </authorList>
    </citation>
    <scope>NUCLEOTIDE SEQUENCE</scope>
    <source>
        <strain evidence="1">Cra20</strain>
    </source>
</reference>
<accession>A0ABU3N5B3</accession>
<organism evidence="1">
    <name type="scientific">Sphingomonas psychrotolerans</name>
    <dbReference type="NCBI Taxonomy" id="1327635"/>
    <lineage>
        <taxon>Bacteria</taxon>
        <taxon>Pseudomonadati</taxon>
        <taxon>Pseudomonadota</taxon>
        <taxon>Alphaproteobacteria</taxon>
        <taxon>Sphingomonadales</taxon>
        <taxon>Sphingomonadaceae</taxon>
        <taxon>Sphingomonas</taxon>
    </lineage>
</organism>
<protein>
    <submittedName>
        <fullName evidence="1">Uncharacterized protein</fullName>
    </submittedName>
</protein>
<evidence type="ECO:0000313" key="1">
    <source>
        <dbReference type="EMBL" id="MDT8758510.1"/>
    </source>
</evidence>
<comment type="caution">
    <text evidence="1">The sequence shown here is derived from an EMBL/GenBank/DDBJ whole genome shotgun (WGS) entry which is preliminary data.</text>
</comment>
<dbReference type="EMBL" id="JALMLT010000002">
    <property type="protein sequence ID" value="MDT8758510.1"/>
    <property type="molecule type" value="Genomic_DNA"/>
</dbReference>
<sequence>MATPAGKILRIAVWDGRRDYAHEPPADIIRLVGGDRIAIVQVSSPVGVNLRSSLDITHKLSADFDGIVHWARDTPTFQSILQSFIRLDFESVGPPDLPSDWSPEVVIIGAND</sequence>